<dbReference type="InterPro" id="IPR050324">
    <property type="entry name" value="CDP-alcohol_PTase-I"/>
</dbReference>
<dbReference type="GeneTree" id="ENSGT00390000018051"/>
<keyword evidence="3" id="KW-1185">Reference proteome</keyword>
<gene>
    <name evidence="2" type="primary">HDHD5</name>
</gene>
<dbReference type="AlphaFoldDB" id="A0A9L0IE84"/>
<protein>
    <submittedName>
        <fullName evidence="2">Haloacid dehalogenase like hydrolase domain containing 5</fullName>
    </submittedName>
</protein>
<dbReference type="InterPro" id="IPR023214">
    <property type="entry name" value="HAD_sf"/>
</dbReference>
<dbReference type="Proteomes" id="UP000694387">
    <property type="component" value="Chromosome 22"/>
</dbReference>
<evidence type="ECO:0000313" key="2">
    <source>
        <dbReference type="Ensembl" id="ENSEASP00005035363.1"/>
    </source>
</evidence>
<dbReference type="GO" id="GO:0046474">
    <property type="term" value="P:glycerophospholipid biosynthetic process"/>
    <property type="evidence" value="ECO:0007669"/>
    <property type="project" value="TreeGrafter"/>
</dbReference>
<sequence length="238" mass="25360">MIFNYSAASRGLRTRDGPPGCPGSAPPSAGALAARTGCAGRQVAPGCAGCLIFSAAWEPLPPSDFPAIEGVLLLGEPVRWETSLQLIMDVLLSNGNPGTGLATAPYPHLPVLASNMDLLWMAEAKMPSDNPMSDVYGANLFHQYLQMVKHDGAQELGAGGLWKQRPSATQSCTSILVCTGVYSPKVPVSTEPAQGGEEPPFHGHRDFRFSQELMEASHIVHDVDEAVQLVFHKEGWAL</sequence>
<proteinExistence type="predicted"/>
<dbReference type="PANTHER" id="PTHR14269">
    <property type="entry name" value="CDP-DIACYLGLYCEROL--GLYCEROL-3-PHOSPHATE 3-PHOSPHATIDYLTRANSFERASE-RELATED"/>
    <property type="match status" value="1"/>
</dbReference>
<reference evidence="2" key="3">
    <citation type="submission" date="2025-09" db="UniProtKB">
        <authorList>
            <consortium name="Ensembl"/>
        </authorList>
    </citation>
    <scope>IDENTIFICATION</scope>
</reference>
<evidence type="ECO:0000256" key="1">
    <source>
        <dbReference type="SAM" id="MobiDB-lite"/>
    </source>
</evidence>
<dbReference type="Gene3D" id="3.40.50.1000">
    <property type="entry name" value="HAD superfamily/HAD-like"/>
    <property type="match status" value="1"/>
</dbReference>
<reference evidence="2" key="2">
    <citation type="submission" date="2025-08" db="UniProtKB">
        <authorList>
            <consortium name="Ensembl"/>
        </authorList>
    </citation>
    <scope>IDENTIFICATION</scope>
</reference>
<name>A0A9L0IE84_EQUAS</name>
<dbReference type="GO" id="GO:0005739">
    <property type="term" value="C:mitochondrion"/>
    <property type="evidence" value="ECO:0007669"/>
    <property type="project" value="TreeGrafter"/>
</dbReference>
<dbReference type="Ensembl" id="ENSEAST00005059931.1">
    <property type="protein sequence ID" value="ENSEASP00005035363.1"/>
    <property type="gene ID" value="ENSEASG00005005449.2"/>
</dbReference>
<dbReference type="PANTHER" id="PTHR14269:SF17">
    <property type="entry name" value="HALOACID DEHALOGENASE-LIKE HYDROLASE DOMAIN-CONTAINING 5"/>
    <property type="match status" value="1"/>
</dbReference>
<reference evidence="2 3" key="1">
    <citation type="journal article" date="2020" name="Nat. Commun.">
        <title>Donkey genomes provide new insights into domestication and selection for coat color.</title>
        <authorList>
            <person name="Wang"/>
            <person name="C."/>
            <person name="Li"/>
            <person name="H."/>
            <person name="Guo"/>
            <person name="Y."/>
            <person name="Huang"/>
            <person name="J."/>
            <person name="Sun"/>
            <person name="Y."/>
            <person name="Min"/>
            <person name="J."/>
            <person name="Wang"/>
            <person name="J."/>
            <person name="Fang"/>
            <person name="X."/>
            <person name="Zhao"/>
            <person name="Z."/>
            <person name="Wang"/>
            <person name="S."/>
            <person name="Zhang"/>
            <person name="Y."/>
            <person name="Liu"/>
            <person name="Q."/>
            <person name="Jiang"/>
            <person name="Q."/>
            <person name="Wang"/>
            <person name="X."/>
            <person name="Guo"/>
            <person name="Y."/>
            <person name="Yang"/>
            <person name="C."/>
            <person name="Wang"/>
            <person name="Y."/>
            <person name="Tian"/>
            <person name="F."/>
            <person name="Zhuang"/>
            <person name="G."/>
            <person name="Fan"/>
            <person name="Y."/>
            <person name="Gao"/>
            <person name="Q."/>
            <person name="Li"/>
            <person name="Y."/>
            <person name="Ju"/>
            <person name="Z."/>
            <person name="Li"/>
            <person name="J."/>
            <person name="Li"/>
            <person name="R."/>
            <person name="Hou"/>
            <person name="M."/>
            <person name="Yang"/>
            <person name="G."/>
            <person name="Liu"/>
            <person name="G."/>
            <person name="Liu"/>
            <person name="W."/>
            <person name="Guo"/>
            <person name="J."/>
            <person name="Pan"/>
            <person name="S."/>
            <person name="Fan"/>
            <person name="G."/>
            <person name="Zhang"/>
            <person name="W."/>
            <person name="Zhang"/>
            <person name="R."/>
            <person name="Yu"/>
            <person name="J."/>
            <person name="Zhang"/>
            <person name="X."/>
            <person name="Yin"/>
            <person name="Q."/>
            <person name="Ji"/>
            <person name="C."/>
            <person name="Jin"/>
            <person name="Y."/>
            <person name="Yue"/>
            <person name="G."/>
            <person name="Liu"/>
            <person name="M."/>
            <person name="Xu"/>
            <person name="J."/>
            <person name="Liu"/>
            <person name="S."/>
            <person name="Jordana"/>
            <person name="J."/>
            <person name="Noce"/>
            <person name="A."/>
            <person name="Amills"/>
            <person name="M."/>
            <person name="Wu"/>
            <person name="D.D."/>
            <person name="Li"/>
            <person name="S."/>
            <person name="Zhou"/>
            <person name="X. and Zhong"/>
            <person name="J."/>
        </authorList>
    </citation>
    <scope>NUCLEOTIDE SEQUENCE [LARGE SCALE GENOMIC DNA]</scope>
</reference>
<feature type="region of interest" description="Disordered" evidence="1">
    <location>
        <begin position="1"/>
        <end position="27"/>
    </location>
</feature>
<organism evidence="2 3">
    <name type="scientific">Equus asinus</name>
    <name type="common">Donkey</name>
    <name type="synonym">Equus africanus asinus</name>
    <dbReference type="NCBI Taxonomy" id="9793"/>
    <lineage>
        <taxon>Eukaryota</taxon>
        <taxon>Metazoa</taxon>
        <taxon>Chordata</taxon>
        <taxon>Craniata</taxon>
        <taxon>Vertebrata</taxon>
        <taxon>Euteleostomi</taxon>
        <taxon>Mammalia</taxon>
        <taxon>Eutheria</taxon>
        <taxon>Laurasiatheria</taxon>
        <taxon>Perissodactyla</taxon>
        <taxon>Equidae</taxon>
        <taxon>Equus</taxon>
    </lineage>
</organism>
<accession>A0A9L0IE84</accession>
<evidence type="ECO:0000313" key="3">
    <source>
        <dbReference type="Proteomes" id="UP000694387"/>
    </source>
</evidence>